<comment type="caution">
    <text evidence="3">The sequence shown here is derived from an EMBL/GenBank/DDBJ whole genome shotgun (WGS) entry which is preliminary data.</text>
</comment>
<reference evidence="3" key="1">
    <citation type="journal article" date="2022" name="Plant J.">
        <title>Strategies of tolerance reflected in two North American maple genomes.</title>
        <authorList>
            <person name="McEvoy S.L."/>
            <person name="Sezen U.U."/>
            <person name="Trouern-Trend A."/>
            <person name="McMahon S.M."/>
            <person name="Schaberg P.G."/>
            <person name="Yang J."/>
            <person name="Wegrzyn J.L."/>
            <person name="Swenson N.G."/>
        </authorList>
    </citation>
    <scope>NUCLEOTIDE SEQUENCE</scope>
    <source>
        <strain evidence="3">NS2018</strain>
    </source>
</reference>
<evidence type="ECO:0000256" key="2">
    <source>
        <dbReference type="ARBA" id="ARBA00022676"/>
    </source>
</evidence>
<name>A0AA39RXP4_ACESA</name>
<comment type="similarity">
    <text evidence="1">Belongs to the UDP-glycosyltransferase family.</text>
</comment>
<dbReference type="EMBL" id="JAUESC010000383">
    <property type="protein sequence ID" value="KAK0584026.1"/>
    <property type="molecule type" value="Genomic_DNA"/>
</dbReference>
<dbReference type="AlphaFoldDB" id="A0AA39RXP4"/>
<dbReference type="PANTHER" id="PTHR48047">
    <property type="entry name" value="GLYCOSYLTRANSFERASE"/>
    <property type="match status" value="1"/>
</dbReference>
<keyword evidence="2" id="KW-0808">Transferase</keyword>
<organism evidence="3 4">
    <name type="scientific">Acer saccharum</name>
    <name type="common">Sugar maple</name>
    <dbReference type="NCBI Taxonomy" id="4024"/>
    <lineage>
        <taxon>Eukaryota</taxon>
        <taxon>Viridiplantae</taxon>
        <taxon>Streptophyta</taxon>
        <taxon>Embryophyta</taxon>
        <taxon>Tracheophyta</taxon>
        <taxon>Spermatophyta</taxon>
        <taxon>Magnoliopsida</taxon>
        <taxon>eudicotyledons</taxon>
        <taxon>Gunneridae</taxon>
        <taxon>Pentapetalae</taxon>
        <taxon>rosids</taxon>
        <taxon>malvids</taxon>
        <taxon>Sapindales</taxon>
        <taxon>Sapindaceae</taxon>
        <taxon>Hippocastanoideae</taxon>
        <taxon>Acereae</taxon>
        <taxon>Acer</taxon>
    </lineage>
</organism>
<dbReference type="SUPFAM" id="SSF53756">
    <property type="entry name" value="UDP-Glycosyltransferase/glycogen phosphorylase"/>
    <property type="match status" value="1"/>
</dbReference>
<dbReference type="Proteomes" id="UP001168877">
    <property type="component" value="Unassembled WGS sequence"/>
</dbReference>
<dbReference type="GO" id="GO:0035251">
    <property type="term" value="F:UDP-glucosyltransferase activity"/>
    <property type="evidence" value="ECO:0007669"/>
    <property type="project" value="TreeGrafter"/>
</dbReference>
<keyword evidence="2" id="KW-0328">Glycosyltransferase</keyword>
<dbReference type="Gene3D" id="3.40.50.2000">
    <property type="entry name" value="Glycogen Phosphorylase B"/>
    <property type="match status" value="1"/>
</dbReference>
<evidence type="ECO:0000313" key="4">
    <source>
        <dbReference type="Proteomes" id="UP001168877"/>
    </source>
</evidence>
<protein>
    <submittedName>
        <fullName evidence="3">Uncharacterized protein</fullName>
    </submittedName>
</protein>
<dbReference type="PANTHER" id="PTHR48047:SF182">
    <property type="entry name" value="GLYCOSYLTRANSFERASE"/>
    <property type="match status" value="1"/>
</dbReference>
<reference evidence="3" key="2">
    <citation type="submission" date="2023-06" db="EMBL/GenBank/DDBJ databases">
        <authorList>
            <person name="Swenson N.G."/>
            <person name="Wegrzyn J.L."/>
            <person name="Mcevoy S.L."/>
        </authorList>
    </citation>
    <scope>NUCLEOTIDE SEQUENCE</scope>
    <source>
        <strain evidence="3">NS2018</strain>
        <tissue evidence="3">Leaf</tissue>
    </source>
</reference>
<keyword evidence="4" id="KW-1185">Reference proteome</keyword>
<sequence>MLQPQADDLVRQYRPDAIVSDFNLPWTAEIARKYGIPRFTFNGTCCFSLCLTMAASQHKPNVKVNSETKPFFVPGLPDPVYITLSQMPDRFFGKTGLDEFFEKIFEAERDTWPIKELLC</sequence>
<accession>A0AA39RXP4</accession>
<gene>
    <name evidence="3" type="ORF">LWI29_006659</name>
</gene>
<proteinExistence type="inferred from homology"/>
<evidence type="ECO:0000256" key="1">
    <source>
        <dbReference type="ARBA" id="ARBA00009995"/>
    </source>
</evidence>
<evidence type="ECO:0000313" key="3">
    <source>
        <dbReference type="EMBL" id="KAK0584026.1"/>
    </source>
</evidence>